<feature type="transmembrane region" description="Helical" evidence="5">
    <location>
        <begin position="414"/>
        <end position="432"/>
    </location>
</feature>
<sequence>MSTRHDDGSPASGRSPTSDKIWCSSSETSFLSGVRDGCIRFKLTYWNGSYAVAFISFVGLVVCMEQYRFWTLWTDRAEINNHWVILFMIGFASTVASMTSGILACIYPAHNMFAVSVALSSVTHLLGLTIADTSHIVFDSFSVIILCQFMTIAMALPAFHGIWTTWPLPLGRRSIRHVPIVLYYALYQNSYSYFFDLETVNDLKYLSYAIGAIGLLWSGILWVYVVRKTNTRAHHLSATQKLLNIPWKSICSSKPVHAIVVANICEALGYSFDYMFLISTQIQQKGRSVNVLISVSILFVVFLVELFPEINCFSTACVRKFWSCLFFSSRAAFHLLYLSFPYDVEKHFNWFVDVYNAIGVLYCFGFVVNHLDISPRYASLLIGFMETVKHICHLFFATFFHVNLYEQILHAYEISALVSIAYIAAAIFYAVYASGVSQSWATTNNGMSSSRHRWNNLFV</sequence>
<accession>A0A2S2QL78</accession>
<feature type="transmembrane region" description="Helical" evidence="5">
    <location>
        <begin position="206"/>
        <end position="226"/>
    </location>
</feature>
<dbReference type="AlphaFoldDB" id="A0A2S2QL78"/>
<dbReference type="GO" id="GO:0005326">
    <property type="term" value="F:neurotransmitter transmembrane transporter activity"/>
    <property type="evidence" value="ECO:0007669"/>
    <property type="project" value="TreeGrafter"/>
</dbReference>
<reference evidence="8" key="2">
    <citation type="submission" date="2025-04" db="UniProtKB">
        <authorList>
            <consortium name="RefSeq"/>
        </authorList>
    </citation>
    <scope>IDENTIFICATION</scope>
    <source>
        <tissue evidence="8">Whole body</tissue>
    </source>
</reference>
<keyword evidence="7" id="KW-1185">Reference proteome</keyword>
<evidence type="ECO:0000256" key="1">
    <source>
        <dbReference type="ARBA" id="ARBA00004141"/>
    </source>
</evidence>
<feature type="transmembrane region" description="Helical" evidence="5">
    <location>
        <begin position="82"/>
        <end position="106"/>
    </location>
</feature>
<keyword evidence="3 5" id="KW-1133">Transmembrane helix</keyword>
<evidence type="ECO:0000313" key="7">
    <source>
        <dbReference type="Proteomes" id="UP000694846"/>
    </source>
</evidence>
<dbReference type="PANTHER" id="PTHR11662">
    <property type="entry name" value="SOLUTE CARRIER FAMILY 17"/>
    <property type="match status" value="1"/>
</dbReference>
<dbReference type="GO" id="GO:0098700">
    <property type="term" value="P:neurotransmitter loading into synaptic vesicle"/>
    <property type="evidence" value="ECO:0007669"/>
    <property type="project" value="TreeGrafter"/>
</dbReference>
<dbReference type="GO" id="GO:0060076">
    <property type="term" value="C:excitatory synapse"/>
    <property type="evidence" value="ECO:0007669"/>
    <property type="project" value="TreeGrafter"/>
</dbReference>
<feature type="transmembrane region" description="Helical" evidence="5">
    <location>
        <begin position="50"/>
        <end position="70"/>
    </location>
</feature>
<reference evidence="6" key="1">
    <citation type="submission" date="2018-04" db="EMBL/GenBank/DDBJ databases">
        <title>Transcriptome assembly of Sipha flava.</title>
        <authorList>
            <person name="Scully E.D."/>
            <person name="Geib S.M."/>
            <person name="Palmer N.A."/>
            <person name="Koch K."/>
            <person name="Bradshaw J."/>
            <person name="Heng-Moss T."/>
            <person name="Sarath G."/>
        </authorList>
    </citation>
    <scope>NUCLEOTIDE SEQUENCE</scope>
</reference>
<feature type="transmembrane region" description="Helical" evidence="5">
    <location>
        <begin position="350"/>
        <end position="371"/>
    </location>
</feature>
<organism evidence="6">
    <name type="scientific">Sipha flava</name>
    <name type="common">yellow sugarcane aphid</name>
    <dbReference type="NCBI Taxonomy" id="143950"/>
    <lineage>
        <taxon>Eukaryota</taxon>
        <taxon>Metazoa</taxon>
        <taxon>Ecdysozoa</taxon>
        <taxon>Arthropoda</taxon>
        <taxon>Hexapoda</taxon>
        <taxon>Insecta</taxon>
        <taxon>Pterygota</taxon>
        <taxon>Neoptera</taxon>
        <taxon>Paraneoptera</taxon>
        <taxon>Hemiptera</taxon>
        <taxon>Sternorrhyncha</taxon>
        <taxon>Aphidomorpha</taxon>
        <taxon>Aphidoidea</taxon>
        <taxon>Aphididae</taxon>
        <taxon>Sipha</taxon>
    </lineage>
</organism>
<dbReference type="EMBL" id="GGMS01008729">
    <property type="protein sequence ID" value="MBY77932.1"/>
    <property type="molecule type" value="Transcribed_RNA"/>
</dbReference>
<dbReference type="GO" id="GO:0005313">
    <property type="term" value="F:L-glutamate transmembrane transporter activity"/>
    <property type="evidence" value="ECO:0007669"/>
    <property type="project" value="TreeGrafter"/>
</dbReference>
<dbReference type="GO" id="GO:0050803">
    <property type="term" value="P:regulation of synapse structure or activity"/>
    <property type="evidence" value="ECO:0007669"/>
    <property type="project" value="TreeGrafter"/>
</dbReference>
<evidence type="ECO:0000256" key="2">
    <source>
        <dbReference type="ARBA" id="ARBA00022692"/>
    </source>
</evidence>
<dbReference type="GO" id="GO:0030672">
    <property type="term" value="C:synaptic vesicle membrane"/>
    <property type="evidence" value="ECO:0007669"/>
    <property type="project" value="TreeGrafter"/>
</dbReference>
<evidence type="ECO:0000313" key="6">
    <source>
        <dbReference type="EMBL" id="MBY77932.1"/>
    </source>
</evidence>
<gene>
    <name evidence="6" type="primary">SLC17A6_1</name>
    <name evidence="8" type="synonym">LOC112694200</name>
    <name evidence="6" type="ORF">g.34039</name>
</gene>
<evidence type="ECO:0000256" key="5">
    <source>
        <dbReference type="SAM" id="Phobius"/>
    </source>
</evidence>
<dbReference type="Proteomes" id="UP000694846">
    <property type="component" value="Unplaced"/>
</dbReference>
<comment type="subcellular location">
    <subcellularLocation>
        <location evidence="1">Membrane</location>
        <topology evidence="1">Multi-pass membrane protein</topology>
    </subcellularLocation>
</comment>
<dbReference type="GO" id="GO:0035249">
    <property type="term" value="P:synaptic transmission, glutamatergic"/>
    <property type="evidence" value="ECO:0007669"/>
    <property type="project" value="TreeGrafter"/>
</dbReference>
<proteinExistence type="predicted"/>
<feature type="transmembrane region" description="Helical" evidence="5">
    <location>
        <begin position="113"/>
        <end position="131"/>
    </location>
</feature>
<feature type="transmembrane region" description="Helical" evidence="5">
    <location>
        <begin position="289"/>
        <end position="308"/>
    </location>
</feature>
<evidence type="ECO:0000256" key="3">
    <source>
        <dbReference type="ARBA" id="ARBA00022989"/>
    </source>
</evidence>
<evidence type="ECO:0000256" key="4">
    <source>
        <dbReference type="ARBA" id="ARBA00023136"/>
    </source>
</evidence>
<evidence type="ECO:0000313" key="8">
    <source>
        <dbReference type="RefSeq" id="XP_025425384.1"/>
    </source>
</evidence>
<feature type="transmembrane region" description="Helical" evidence="5">
    <location>
        <begin position="175"/>
        <end position="194"/>
    </location>
</feature>
<dbReference type="InterPro" id="IPR050382">
    <property type="entry name" value="MFS_Na/Anion_cotransporter"/>
</dbReference>
<protein>
    <submittedName>
        <fullName evidence="8">Probable vesicular glutamate transporter eat-4 isoform X1</fullName>
    </submittedName>
    <submittedName>
        <fullName evidence="6">Vesicular glutamate transporter 2</fullName>
    </submittedName>
</protein>
<feature type="transmembrane region" description="Helical" evidence="5">
    <location>
        <begin position="143"/>
        <end position="163"/>
    </location>
</feature>
<dbReference type="PANTHER" id="PTHR11662:SF456">
    <property type="entry name" value="VESICULAR GLUTAMATE TRANSPORTER, ISOFORM A"/>
    <property type="match status" value="1"/>
</dbReference>
<feature type="transmembrane region" description="Helical" evidence="5">
    <location>
        <begin position="377"/>
        <end position="402"/>
    </location>
</feature>
<name>A0A2S2QL78_9HEMI</name>
<dbReference type="RefSeq" id="XP_025425384.1">
    <property type="nucleotide sequence ID" value="XM_025569599.1"/>
</dbReference>
<keyword evidence="4 5" id="KW-0472">Membrane</keyword>
<keyword evidence="2 5" id="KW-0812">Transmembrane</keyword>
<dbReference type="OrthoDB" id="6619810at2759"/>